<sequence>MAPFWIFNLAAINIDNETVREALGVTAQEVRTGNSYDIVEDKFYRKHVDSSNYLQPSPREDVSGPSSPLGNNRSPSKTLIANSPSPSRVSNEYRQLFTVKEESSAGGKDETMTPPSQH</sequence>
<dbReference type="GO" id="GO:0051762">
    <property type="term" value="P:sesquiterpene biosynthetic process"/>
    <property type="evidence" value="ECO:0007669"/>
    <property type="project" value="TreeGrafter"/>
</dbReference>
<dbReference type="PANTHER" id="PTHR31045">
    <property type="entry name" value="PLAC8 FAMILY PROTEIN-RELATED"/>
    <property type="match status" value="1"/>
</dbReference>
<reference evidence="2 3" key="1">
    <citation type="journal article" date="2020" name="Mol. Plant">
        <title>The Chromosome-Based Rubber Tree Genome Provides New Insights into Spurge Genome Evolution and Rubber Biosynthesis.</title>
        <authorList>
            <person name="Liu J."/>
            <person name="Shi C."/>
            <person name="Shi C.C."/>
            <person name="Li W."/>
            <person name="Zhang Q.J."/>
            <person name="Zhang Y."/>
            <person name="Li K."/>
            <person name="Lu H.F."/>
            <person name="Shi C."/>
            <person name="Zhu S.T."/>
            <person name="Xiao Z.Y."/>
            <person name="Nan H."/>
            <person name="Yue Y."/>
            <person name="Zhu X.G."/>
            <person name="Wu Y."/>
            <person name="Hong X.N."/>
            <person name="Fan G.Y."/>
            <person name="Tong Y."/>
            <person name="Zhang D."/>
            <person name="Mao C.L."/>
            <person name="Liu Y.L."/>
            <person name="Hao S.J."/>
            <person name="Liu W.Q."/>
            <person name="Lv M.Q."/>
            <person name="Zhang H.B."/>
            <person name="Liu Y."/>
            <person name="Hu-Tang G.R."/>
            <person name="Wang J.P."/>
            <person name="Wang J.H."/>
            <person name="Sun Y.H."/>
            <person name="Ni S.B."/>
            <person name="Chen W.B."/>
            <person name="Zhang X.C."/>
            <person name="Jiao Y.N."/>
            <person name="Eichler E.E."/>
            <person name="Li G.H."/>
            <person name="Liu X."/>
            <person name="Gao L.Z."/>
        </authorList>
    </citation>
    <scope>NUCLEOTIDE SEQUENCE [LARGE SCALE GENOMIC DNA]</scope>
    <source>
        <strain evidence="3">cv. GT1</strain>
        <tissue evidence="2">Leaf</tissue>
    </source>
</reference>
<gene>
    <name evidence="2" type="ORF">GH714_014066</name>
</gene>
<organism evidence="2 3">
    <name type="scientific">Hevea brasiliensis</name>
    <name type="common">Para rubber tree</name>
    <name type="synonym">Siphonia brasiliensis</name>
    <dbReference type="NCBI Taxonomy" id="3981"/>
    <lineage>
        <taxon>Eukaryota</taxon>
        <taxon>Viridiplantae</taxon>
        <taxon>Streptophyta</taxon>
        <taxon>Embryophyta</taxon>
        <taxon>Tracheophyta</taxon>
        <taxon>Spermatophyta</taxon>
        <taxon>Magnoliopsida</taxon>
        <taxon>eudicotyledons</taxon>
        <taxon>Gunneridae</taxon>
        <taxon>Pentapetalae</taxon>
        <taxon>rosids</taxon>
        <taxon>fabids</taxon>
        <taxon>Malpighiales</taxon>
        <taxon>Euphorbiaceae</taxon>
        <taxon>Crotonoideae</taxon>
        <taxon>Micrandreae</taxon>
        <taxon>Hevea</taxon>
    </lineage>
</organism>
<feature type="compositionally biased region" description="Basic and acidic residues" evidence="1">
    <location>
        <begin position="99"/>
        <end position="111"/>
    </location>
</feature>
<dbReference type="Proteomes" id="UP000467840">
    <property type="component" value="Chromosome 10"/>
</dbReference>
<dbReference type="PANTHER" id="PTHR31045:SF30">
    <property type="entry name" value="PLAC8 FAMILY PROTEIN"/>
    <property type="match status" value="1"/>
</dbReference>
<comment type="caution">
    <text evidence="2">The sequence shown here is derived from an EMBL/GenBank/DDBJ whole genome shotgun (WGS) entry which is preliminary data.</text>
</comment>
<evidence type="ECO:0000313" key="2">
    <source>
        <dbReference type="EMBL" id="KAF2319226.1"/>
    </source>
</evidence>
<evidence type="ECO:0000313" key="3">
    <source>
        <dbReference type="Proteomes" id="UP000467840"/>
    </source>
</evidence>
<feature type="compositionally biased region" description="Polar residues" evidence="1">
    <location>
        <begin position="64"/>
        <end position="93"/>
    </location>
</feature>
<dbReference type="GO" id="GO:0009975">
    <property type="term" value="F:cyclase activity"/>
    <property type="evidence" value="ECO:0007669"/>
    <property type="project" value="TreeGrafter"/>
</dbReference>
<dbReference type="AlphaFoldDB" id="A0A6A6N3S9"/>
<name>A0A6A6N3S9_HEVBR</name>
<feature type="region of interest" description="Disordered" evidence="1">
    <location>
        <begin position="49"/>
        <end position="118"/>
    </location>
</feature>
<keyword evidence="3" id="KW-1185">Reference proteome</keyword>
<protein>
    <submittedName>
        <fullName evidence="2">Uncharacterized protein</fullName>
    </submittedName>
</protein>
<evidence type="ECO:0000256" key="1">
    <source>
        <dbReference type="SAM" id="MobiDB-lite"/>
    </source>
</evidence>
<dbReference type="EMBL" id="JAAGAX010000003">
    <property type="protein sequence ID" value="KAF2319226.1"/>
    <property type="molecule type" value="Genomic_DNA"/>
</dbReference>
<accession>A0A6A6N3S9</accession>
<proteinExistence type="predicted"/>